<evidence type="ECO:0000313" key="7">
    <source>
        <dbReference type="EMBL" id="PJF31592.1"/>
    </source>
</evidence>
<dbReference type="Pfam" id="PF02614">
    <property type="entry name" value="UxaC"/>
    <property type="match status" value="1"/>
</dbReference>
<dbReference type="AlphaFoldDB" id="A0A2M8P215"/>
<keyword evidence="6 7" id="KW-0413">Isomerase</keyword>
<dbReference type="UniPathway" id="UPA00246"/>
<dbReference type="Gene3D" id="3.20.20.140">
    <property type="entry name" value="Metal-dependent hydrolases"/>
    <property type="match status" value="1"/>
</dbReference>
<evidence type="ECO:0000256" key="6">
    <source>
        <dbReference type="ARBA" id="ARBA00023235"/>
    </source>
</evidence>
<accession>A0A2M8P215</accession>
<dbReference type="EMBL" id="PGTK01000003">
    <property type="protein sequence ID" value="PJF31592.1"/>
    <property type="molecule type" value="Genomic_DNA"/>
</dbReference>
<comment type="pathway">
    <text evidence="2">Carbohydrate metabolism; pentose and glucuronate interconversion.</text>
</comment>
<dbReference type="Proteomes" id="UP000228921">
    <property type="component" value="Unassembled WGS sequence"/>
</dbReference>
<dbReference type="EC" id="5.3.1.12" evidence="4"/>
<evidence type="ECO:0000256" key="4">
    <source>
        <dbReference type="ARBA" id="ARBA00012546"/>
    </source>
</evidence>
<dbReference type="GO" id="GO:0008880">
    <property type="term" value="F:glucuronate isomerase activity"/>
    <property type="evidence" value="ECO:0007669"/>
    <property type="project" value="UniProtKB-EC"/>
</dbReference>
<dbReference type="InterPro" id="IPR032466">
    <property type="entry name" value="Metal_Hydrolase"/>
</dbReference>
<evidence type="ECO:0000256" key="5">
    <source>
        <dbReference type="ARBA" id="ARBA00020555"/>
    </source>
</evidence>
<dbReference type="PANTHER" id="PTHR30068">
    <property type="entry name" value="URONATE ISOMERASE"/>
    <property type="match status" value="1"/>
</dbReference>
<evidence type="ECO:0000256" key="1">
    <source>
        <dbReference type="ARBA" id="ARBA00001165"/>
    </source>
</evidence>
<evidence type="ECO:0000313" key="8">
    <source>
        <dbReference type="Proteomes" id="UP000228921"/>
    </source>
</evidence>
<organism evidence="7 8">
    <name type="scientific">Candidatus Thermofonsia Clade 1 bacterium</name>
    <dbReference type="NCBI Taxonomy" id="2364210"/>
    <lineage>
        <taxon>Bacteria</taxon>
        <taxon>Bacillati</taxon>
        <taxon>Chloroflexota</taxon>
        <taxon>Candidatus Thermofontia</taxon>
        <taxon>Candidatus Thermofonsia Clade 1</taxon>
    </lineage>
</organism>
<protein>
    <recommendedName>
        <fullName evidence="5">Uronate isomerase</fullName>
        <ecNumber evidence="4">5.3.1.12</ecNumber>
    </recommendedName>
</protein>
<dbReference type="InterPro" id="IPR003766">
    <property type="entry name" value="Uronate_isomerase"/>
</dbReference>
<evidence type="ECO:0000256" key="2">
    <source>
        <dbReference type="ARBA" id="ARBA00004892"/>
    </source>
</evidence>
<comment type="similarity">
    <text evidence="3">Belongs to the metallo-dependent hydrolases superfamily. Uronate isomerase family.</text>
</comment>
<dbReference type="Gene3D" id="1.10.2020.10">
    <property type="entry name" value="uronate isomerase, domain 2, chain A"/>
    <property type="match status" value="1"/>
</dbReference>
<evidence type="ECO:0000256" key="3">
    <source>
        <dbReference type="ARBA" id="ARBA00008397"/>
    </source>
</evidence>
<dbReference type="SUPFAM" id="SSF51556">
    <property type="entry name" value="Metallo-dependent hydrolases"/>
    <property type="match status" value="1"/>
</dbReference>
<name>A0A2M8P215_9CHLR</name>
<dbReference type="GO" id="GO:0019698">
    <property type="term" value="P:D-galacturonate catabolic process"/>
    <property type="evidence" value="ECO:0007669"/>
    <property type="project" value="TreeGrafter"/>
</dbReference>
<dbReference type="PANTHER" id="PTHR30068:SF4">
    <property type="entry name" value="URONATE ISOMERASE"/>
    <property type="match status" value="1"/>
</dbReference>
<proteinExistence type="inferred from homology"/>
<comment type="caution">
    <text evidence="7">The sequence shown here is derived from an EMBL/GenBank/DDBJ whole genome shotgun (WGS) entry which is preliminary data.</text>
</comment>
<dbReference type="GO" id="GO:0042840">
    <property type="term" value="P:D-glucuronate catabolic process"/>
    <property type="evidence" value="ECO:0007669"/>
    <property type="project" value="TreeGrafter"/>
</dbReference>
<sequence>MCRRRANGSTASAHKVRLIVALHPDRFFSPEPSQRGVARQLYAHIATLPLVCPHGHVDPRLFATPHYQFESPLALIVLPDHYLLRMLYSQGVALESLGVPTLDGSPYERDPRRAWRRFAEHFYLFRGTPSGIWLNYVFEAVFGIQARLSAETADLFYDQIAARLSQPDFQPRHLYERFKIEVLCTTDAATDTLEHHKAIRESGWGGRILPTFRPDSVINLDSADWRANIEALSACSGVYIHDYRTFVQALEARRAFFRAMDAVASDHGAASPYTERLSRDEANFIFQRALRGTVTTDEARRFTGHMLIESARMSAEDGLVMQLHVGSLRDHNPVLLRRFGRDKGADIPQVAEFTRNLKPLLDAFGNDPRLTLIIFTLDEATYARELAPLAGHYPALRLGAPWWFHDSLNGMARYFDQVMETCGIYNTAGFNDDTRAFLSIPARHDLWRRAACNWLAGLVVRGIVDETEAAEMAVELAVGLARRAYRL</sequence>
<gene>
    <name evidence="7" type="ORF">CUN51_04420</name>
</gene>
<dbReference type="NCBIfam" id="NF002794">
    <property type="entry name" value="PRK02925.1"/>
    <property type="match status" value="1"/>
</dbReference>
<reference evidence="7 8" key="1">
    <citation type="submission" date="2017-11" db="EMBL/GenBank/DDBJ databases">
        <title>Evolution of Phototrophy in the Chloroflexi Phylum Driven by Horizontal Gene Transfer.</title>
        <authorList>
            <person name="Ward L.M."/>
            <person name="Hemp J."/>
            <person name="Shih P.M."/>
            <person name="Mcglynn S.E."/>
            <person name="Fischer W."/>
        </authorList>
    </citation>
    <scope>NUCLEOTIDE SEQUENCE [LARGE SCALE GENOMIC DNA]</scope>
    <source>
        <strain evidence="7">CP2_2F</strain>
    </source>
</reference>
<comment type="catalytic activity">
    <reaction evidence="1">
        <text>D-glucuronate = D-fructuronate</text>
        <dbReference type="Rhea" id="RHEA:13049"/>
        <dbReference type="ChEBI" id="CHEBI:58720"/>
        <dbReference type="ChEBI" id="CHEBI:59863"/>
        <dbReference type="EC" id="5.3.1.12"/>
    </reaction>
</comment>